<dbReference type="Gene3D" id="1.10.10.60">
    <property type="entry name" value="Homeodomain-like"/>
    <property type="match status" value="1"/>
</dbReference>
<dbReference type="RefSeq" id="WP_317173027.1">
    <property type="nucleotide sequence ID" value="NZ_JACRYL010000041.1"/>
</dbReference>
<organism evidence="5 6">
    <name type="scientific">Pedobacter fastidiosus</name>
    <dbReference type="NCBI Taxonomy" id="2765361"/>
    <lineage>
        <taxon>Bacteria</taxon>
        <taxon>Pseudomonadati</taxon>
        <taxon>Bacteroidota</taxon>
        <taxon>Sphingobacteriia</taxon>
        <taxon>Sphingobacteriales</taxon>
        <taxon>Sphingobacteriaceae</taxon>
        <taxon>Pedobacter</taxon>
    </lineage>
</organism>
<evidence type="ECO:0000313" key="6">
    <source>
        <dbReference type="Proteomes" id="UP000652755"/>
    </source>
</evidence>
<dbReference type="InterPro" id="IPR018060">
    <property type="entry name" value="HTH_AraC"/>
</dbReference>
<comment type="caution">
    <text evidence="5">The sequence shown here is derived from an EMBL/GenBank/DDBJ whole genome shotgun (WGS) entry which is preliminary data.</text>
</comment>
<evidence type="ECO:0000259" key="4">
    <source>
        <dbReference type="PROSITE" id="PS01124"/>
    </source>
</evidence>
<dbReference type="Pfam" id="PF12833">
    <property type="entry name" value="HTH_18"/>
    <property type="match status" value="1"/>
</dbReference>
<gene>
    <name evidence="5" type="ORF">H7U22_22460</name>
</gene>
<dbReference type="EMBL" id="JACRYL010000041">
    <property type="protein sequence ID" value="MBC6113184.1"/>
    <property type="molecule type" value="Genomic_DNA"/>
</dbReference>
<keyword evidence="3" id="KW-0804">Transcription</keyword>
<evidence type="ECO:0000256" key="1">
    <source>
        <dbReference type="ARBA" id="ARBA00023015"/>
    </source>
</evidence>
<protein>
    <submittedName>
        <fullName evidence="5">AraC family transcriptional regulator</fullName>
    </submittedName>
</protein>
<feature type="domain" description="HTH araC/xylS-type" evidence="4">
    <location>
        <begin position="165"/>
        <end position="258"/>
    </location>
</feature>
<sequence>MNMTPSFFAPHNALQNCVSHIMVVEAKMSNRLSGFCPFPPTPQHAIHFYPRDPVISRDRKGILHVLPPSVIIGPQVSQVNISMGIHHVIVSVAFLPGGMHRLLGMPMHELYDEAIDAALLLGRGIDDVNEQLQRGQTAVEMKTIVEDFLLKKLPYSAPMPWEGAMRAQLQRGLSIDEAASISCLSLRQYERRSKEMMGYSPKLFSRLFRFSSAYRLKERSPGLSWTDIAHASGYYDQMHLIRDFRAFTQVLPGELNRQILLAPALLQEHMRI</sequence>
<keyword evidence="1" id="KW-0805">Transcription regulation</keyword>
<dbReference type="SMART" id="SM00342">
    <property type="entry name" value="HTH_ARAC"/>
    <property type="match status" value="1"/>
</dbReference>
<evidence type="ECO:0000256" key="3">
    <source>
        <dbReference type="ARBA" id="ARBA00023163"/>
    </source>
</evidence>
<dbReference type="Pfam" id="PF20240">
    <property type="entry name" value="DUF6597"/>
    <property type="match status" value="1"/>
</dbReference>
<dbReference type="SUPFAM" id="SSF46689">
    <property type="entry name" value="Homeodomain-like"/>
    <property type="match status" value="1"/>
</dbReference>
<proteinExistence type="predicted"/>
<name>A0ABR7KZ34_9SPHI</name>
<evidence type="ECO:0000256" key="2">
    <source>
        <dbReference type="ARBA" id="ARBA00023125"/>
    </source>
</evidence>
<keyword evidence="6" id="KW-1185">Reference proteome</keyword>
<dbReference type="PROSITE" id="PS01124">
    <property type="entry name" value="HTH_ARAC_FAMILY_2"/>
    <property type="match status" value="1"/>
</dbReference>
<reference evidence="5 6" key="1">
    <citation type="submission" date="2020-08" db="EMBL/GenBank/DDBJ databases">
        <authorList>
            <person name="Sun Q."/>
            <person name="Inoue M."/>
        </authorList>
    </citation>
    <scope>NUCLEOTIDE SEQUENCE [LARGE SCALE GENOMIC DNA]</scope>
    <source>
        <strain evidence="5 6">CCM 8938</strain>
    </source>
</reference>
<dbReference type="InterPro" id="IPR046532">
    <property type="entry name" value="DUF6597"/>
</dbReference>
<keyword evidence="2" id="KW-0238">DNA-binding</keyword>
<dbReference type="Proteomes" id="UP000652755">
    <property type="component" value="Unassembled WGS sequence"/>
</dbReference>
<dbReference type="InterPro" id="IPR009057">
    <property type="entry name" value="Homeodomain-like_sf"/>
</dbReference>
<dbReference type="PANTHER" id="PTHR46796">
    <property type="entry name" value="HTH-TYPE TRANSCRIPTIONAL ACTIVATOR RHAS-RELATED"/>
    <property type="match status" value="1"/>
</dbReference>
<evidence type="ECO:0000313" key="5">
    <source>
        <dbReference type="EMBL" id="MBC6113184.1"/>
    </source>
</evidence>
<accession>A0ABR7KZ34</accession>
<dbReference type="InterPro" id="IPR050204">
    <property type="entry name" value="AraC_XylS_family_regulators"/>
</dbReference>